<feature type="region of interest" description="Disordered" evidence="1">
    <location>
        <begin position="1738"/>
        <end position="1765"/>
    </location>
</feature>
<feature type="region of interest" description="Disordered" evidence="1">
    <location>
        <begin position="544"/>
        <end position="563"/>
    </location>
</feature>
<organism evidence="3">
    <name type="scientific">Psilocybe cubensis</name>
    <name type="common">Psychedelic mushroom</name>
    <name type="synonym">Stropharia cubensis</name>
    <dbReference type="NCBI Taxonomy" id="181762"/>
    <lineage>
        <taxon>Eukaryota</taxon>
        <taxon>Fungi</taxon>
        <taxon>Dikarya</taxon>
        <taxon>Basidiomycota</taxon>
        <taxon>Agaricomycotina</taxon>
        <taxon>Agaricomycetes</taxon>
        <taxon>Agaricomycetidae</taxon>
        <taxon>Agaricales</taxon>
        <taxon>Agaricineae</taxon>
        <taxon>Strophariaceae</taxon>
        <taxon>Psilocybe</taxon>
    </lineage>
</organism>
<dbReference type="EMBL" id="JAFIQS010000008">
    <property type="protein sequence ID" value="KAG5166219.1"/>
    <property type="molecule type" value="Genomic_DNA"/>
</dbReference>
<dbReference type="InterPro" id="IPR041078">
    <property type="entry name" value="Plavaka"/>
</dbReference>
<feature type="region of interest" description="Disordered" evidence="1">
    <location>
        <begin position="1113"/>
        <end position="1184"/>
    </location>
</feature>
<name>A0A8H8CIQ2_PSICU</name>
<proteinExistence type="predicted"/>
<dbReference type="Pfam" id="PF20722">
    <property type="entry name" value="DUF6830"/>
    <property type="match status" value="1"/>
</dbReference>
<evidence type="ECO:0000256" key="1">
    <source>
        <dbReference type="SAM" id="MobiDB-lite"/>
    </source>
</evidence>
<feature type="region of interest" description="Disordered" evidence="1">
    <location>
        <begin position="510"/>
        <end position="538"/>
    </location>
</feature>
<feature type="compositionally biased region" description="Basic and acidic residues" evidence="1">
    <location>
        <begin position="553"/>
        <end position="563"/>
    </location>
</feature>
<evidence type="ECO:0000313" key="3">
    <source>
        <dbReference type="EMBL" id="KAG5166219.1"/>
    </source>
</evidence>
<feature type="domain" description="DUF6830" evidence="2">
    <location>
        <begin position="1796"/>
        <end position="1965"/>
    </location>
</feature>
<reference evidence="3" key="1">
    <citation type="submission" date="2021-02" db="EMBL/GenBank/DDBJ databases">
        <title>Psilocybe cubensis genome.</title>
        <authorList>
            <person name="Mckernan K.J."/>
            <person name="Crawford S."/>
            <person name="Trippe A."/>
            <person name="Kane L.T."/>
            <person name="Mclaughlin S."/>
        </authorList>
    </citation>
    <scope>NUCLEOTIDE SEQUENCE [LARGE SCALE GENOMIC DNA]</scope>
    <source>
        <strain evidence="3">MGC-MH-2018</strain>
    </source>
</reference>
<feature type="compositionally biased region" description="Acidic residues" evidence="1">
    <location>
        <begin position="512"/>
        <end position="522"/>
    </location>
</feature>
<sequence>MLEYPNVQIDWEQGCVFVQDGTIYCSPNLQRPVVIPPEPGHVVSPFEGKRLNAAMFKQPVWWSDVFGWLSFVPLAPSFLSYPFENLCWIPIIEPLTSKESEDSEKEEHPKYVMQEADRLHWETTERNILCAAHYLRLQHGIPGTSPPPPSFFHYNKPQKSPEILRTMITLARSWFVVWMGYLSYLITQALRHEYQVAIKPQHTYQPYPYWYKKLSEQSSLEGPWLDGLCSSSVLSFDWTTPCAGVILRLSKHDKSRPPIQFFFDHHIPVYYPWTMVEDEAVLLDRSLKAFEPPEALVRKALGSILKGSDAMMCMLLIQRYCNPHNADARKIFPLDWKQKPTVVRNIFYEYMSNEDMANEAQFPEILKRLESKVSAESSAKKEVAHLAANAPMREAIGWLDEMERGSLFANWKAFFDNRAKRNSEFLAIEREDMIEYFKICQKTPPPLEQSNIYQWKIIRSSRGKKLYLRLRVNKNNQLLMYHSYPKSQRVYDAITNEWNLCTGFKPPLELAQGDDMDDEVDYGDPKDLSDVDDSESSDMAPYFSEQLSQPSSHVDDSRQELEKPTIDSTPELFVVADTVRQTPKQDTILTLKYGYGYVPALPNVNATETSSESWKAVSRCFGFEVGGQDEQLSPTERQCIIKFFTALVKSDSQMLAELCDLNDTNHSSLSHLLDFSSIQRPSPNMFIFTKPFTTAVDWVLGVESPAIALYICRLALSNPRYTLLTIARHLLKECIAFRTLVPLRLSPDTQTLRAAYAATLFRKAGYEFSHHDFQASMIYSKAMVNQPRGRAALLKGGIISRIAREHTSLDGALEGPSIEVTEHHSGFVFHSVSDGSAYCDDEMTEDELAVICGTYSIYTEIKGQVTLKLWFPPPYVWSTFNGYNWLGWTERNERFFLDHLKEIENGGQPLSANAWKRILRGGKASACSINVKVKKPKFSVPIVISEDEFELVMGIFKKVMHDKTEYLHHSLETGMEFPAFSKYQDCAKFDTYTASLAQNARTIYPYWKERRLERRGHQIIPTVNGNESDTLNESYICFRRQESKAVLKTRASQVTSSDRLARLQAEFSYPLKLAKAILTTTRTPNHKSQVVWEKRLAFMDLKRKFPSLNDKIDEELLTNPSPMVDTFEDTPQQQDNSMDVDDSPQEQEAFPDDFPDDFPDESDNTERENQTGDSKPASPYFKENYPNAGRVYSVGSTFMEKFNQDKNADKRRLNVFYPFASSQEWELALFLLRSQMSMEKINKYLKLRIVKSQSLSFRSAQELRNRAEMLPSGPAWKSQRVVPAVPTQKPVYLFYRNPVECLQVLISSPLLLDKIHFTPFRLWESAAKVTRVYTEWLSGDAAHFMQDELEDGATLIGAIISSDKTSISAQTGNRQAHPLLISSGNIFMDVRNKGTGHHFILLALLPIPIFHHPQRNIRGMLEARLTHECLDIVLAPLKVAAAVGVMMSDPVGNVRRCYTPLAAYIVDTPESALISGVAGKTLSLTMAHNKQFGDPFRHPPRTGLSTLRALHSLEQPPLNLNPWELETYRKAAFDKFRLNGVHRPFWRDWPLSDPSVFLTPEPLHHWHKLFWDHEVKWCINAVGGAELDFRFKVLQGHAGFRHFKEGISSLKQVTGREHPPVIDEEQCTKISNALQGFHQYKKSIIDARARRGQKGIGINHWFIPKLEILQSVVPNIRCNGAAIQWSADTTEHAHIELVKEPASASNNQKYEAQICRYLDRMEKLRNFDLATSVQMTGLQFGNAPPPQDDSDSGSGSDLSELEDLETGPTVKTVDDLLHYLNYYTPYSGSQSREIANYFQDARYLKQSSPGIYPYPLRTQQISKNVAFHLSRDSSYKRMSIQKVAQMFNLPDLQAALADYIQKVSRIADTNFTGNSQPPSGHIDYIGGRRYASMDSILPVKTLEVWEKVCLQSTSYFYPHNRLPPVTMRAFPPSEKHPCGLFDSAIANVDLDHTWPQSGLKGHIVVDVRFIFRAVPTSPNTAIPYVTDKFLTYSQRFEVVLQPAASGSRDRGLYPEPSTSMYILKRSKRADGNPMADILPLDQLCALADLTPRLGVKANPVLNTNNSHSLSLEFRLNRYFTKEFYWALSSGWNSPP</sequence>
<gene>
    <name evidence="3" type="ORF">JR316_008300</name>
</gene>
<protein>
    <recommendedName>
        <fullName evidence="2">DUF6830 domain-containing protein</fullName>
    </recommendedName>
</protein>
<dbReference type="InterPro" id="IPR049233">
    <property type="entry name" value="DUF6830"/>
</dbReference>
<accession>A0A8H8CIQ2</accession>
<feature type="compositionally biased region" description="Acidic residues" evidence="1">
    <location>
        <begin position="1138"/>
        <end position="1163"/>
    </location>
</feature>
<evidence type="ECO:0000259" key="2">
    <source>
        <dbReference type="Pfam" id="PF20722"/>
    </source>
</evidence>
<dbReference type="Pfam" id="PF18759">
    <property type="entry name" value="Plavaka"/>
    <property type="match status" value="1"/>
</dbReference>
<comment type="caution">
    <text evidence="3">The sequence shown here is derived from an EMBL/GenBank/DDBJ whole genome shotgun (WGS) entry which is preliminary data.</text>
</comment>